<evidence type="ECO:0000256" key="1">
    <source>
        <dbReference type="SAM" id="MobiDB-lite"/>
    </source>
</evidence>
<evidence type="ECO:0000313" key="2">
    <source>
        <dbReference type="Proteomes" id="UP000095281"/>
    </source>
</evidence>
<accession>A0A1I8BL72</accession>
<name>A0A1I8BL72_MELHA</name>
<sequence length="60" mass="6856">MLKVSAVRTNYRSLLRSSSIHEPSDPPSRTFTTVSATPRHQRQPLHNNNKCCENSYLNIT</sequence>
<dbReference type="WBParaSite" id="MhA1_Contig303.frz3.gene1">
    <property type="protein sequence ID" value="MhA1_Contig303.frz3.gene1"/>
    <property type="gene ID" value="MhA1_Contig303.frz3.gene1"/>
</dbReference>
<protein>
    <submittedName>
        <fullName evidence="3">Uncharacterized protein</fullName>
    </submittedName>
</protein>
<proteinExistence type="predicted"/>
<reference evidence="3" key="1">
    <citation type="submission" date="2016-11" db="UniProtKB">
        <authorList>
            <consortium name="WormBaseParasite"/>
        </authorList>
    </citation>
    <scope>IDENTIFICATION</scope>
</reference>
<feature type="region of interest" description="Disordered" evidence="1">
    <location>
        <begin position="17"/>
        <end position="50"/>
    </location>
</feature>
<evidence type="ECO:0000313" key="3">
    <source>
        <dbReference type="WBParaSite" id="MhA1_Contig303.frz3.gene1"/>
    </source>
</evidence>
<keyword evidence="2" id="KW-1185">Reference proteome</keyword>
<dbReference type="AlphaFoldDB" id="A0A1I8BL72"/>
<organism evidence="2 3">
    <name type="scientific">Meloidogyne hapla</name>
    <name type="common">Root-knot nematode worm</name>
    <dbReference type="NCBI Taxonomy" id="6305"/>
    <lineage>
        <taxon>Eukaryota</taxon>
        <taxon>Metazoa</taxon>
        <taxon>Ecdysozoa</taxon>
        <taxon>Nematoda</taxon>
        <taxon>Chromadorea</taxon>
        <taxon>Rhabditida</taxon>
        <taxon>Tylenchina</taxon>
        <taxon>Tylenchomorpha</taxon>
        <taxon>Tylenchoidea</taxon>
        <taxon>Meloidogynidae</taxon>
        <taxon>Meloidogyninae</taxon>
        <taxon>Meloidogyne</taxon>
    </lineage>
</organism>
<dbReference type="Proteomes" id="UP000095281">
    <property type="component" value="Unplaced"/>
</dbReference>